<evidence type="ECO:0000259" key="7">
    <source>
        <dbReference type="PROSITE" id="PS50157"/>
    </source>
</evidence>
<feature type="domain" description="C2H2-type" evidence="7">
    <location>
        <begin position="1169"/>
        <end position="1200"/>
    </location>
</feature>
<dbReference type="Gene3D" id="3.30.160.60">
    <property type="entry name" value="Classic Zinc Finger"/>
    <property type="match status" value="3"/>
</dbReference>
<evidence type="ECO:0000313" key="8">
    <source>
        <dbReference type="EMBL" id="KAK3774204.1"/>
    </source>
</evidence>
<sequence>MKSVFASSSEILIERPEKDTGTSEEFPKNGLENVHSTPQDILSTARENFTKVITEGITNAFASSSATEVSTKVKSVSCKKRVRSPMTKKVSDNQGTVKKSVLSPVVIRNQKKLSTAASDATKADSTTTSSKAANNTKQGISPVAEHINLSPEPVVPELRDLSQNDAITSSLMCDEGVTDKETLSVEIKFKPTEKQSEIPSVTDTLSQAGNDSKAPEGYISTHSSEVESRAISEADQNNVTDSAGSTKFVCLKCKRSFSSNILLQIHLKCSPSCKSYNQRSLVQHKPIDEKSLNCIACNHISHKIDDKFDHVANSPPCFKRYAFLCISCNADVIFTCQTHRIEQTRLCRKRHLMEPQRKSGISVDQLKTKQNTGLLLMSAGVATLSCVNPSTSCTVRCEGCSSWFSSYARFKLHIHAQQACKNFYDHRNSRKAVSEAGVGQKENKSSNKPKILCPVCCKRFATNAMLTIHMNENITCRSKFLKYSSPKIAKRGKAVEKKGKSPPSSSLKPVTNDNSHPKISNKPVNENLINFNLKEMVIKLSPKSIMCSVCYKPFFDAAALSKHLVSSPLCNKQSEDINFQCQGCKKYFTGDAGLAKHIQKSFICQAKIDSTISNPTYPRAAETFASAVDLNRDLTKTQKVHVLNIDLVKSEQNKILPEVIKPHASLEKGFPVMSQISVSTADGDELYEFADEFSSEESDEDDSSSTSSDEADVEFKCKTCDETFAEKLLFKQHMMQHRRGPAQLTGLALQKIKCKACRKKLKSPKEFQAHLLKRSFCFFKFTKQLWFKKEGNVMSCKMCHKVFKNARHLGKHCFKNMTCRLCYVDAVLESFGNSSSAVCEEAHLALPKESRQGDKDLSSIQISEPLVANKEQNLNRSVLQEESLSFKCEQCHRVFDSQFKFQVHFFNEKPDCLDHYATLGPQFQAQVPYCFRCKDRFINIHKLRCHKCIGFRRYVQVCGHCNFKFPNLETLEAHAQNNENCAKALEAQIEENCGAKSFSSPQKSKEVARKTASHCSQMSQSLKSSEAQKESNLKVEKSFECVTNVGRSRQQLLSNSKPVKEFSCRVCLRKFPNIALLIEHSYEHTEEKQYDCKRCGYMCYRYNRLVSHEAVHERLDKECEHFSDRLDLHSVVVRDSGNSDYEMNRSEDESDTHDNFDHSPAKLKDSRKIVCARCGKSFESDRDLKKHLACSMPCKKKSRPQSHTDNYIGSKAMKVKQESLPVTATQPEETKENVPKLKPSVKIVRKIRSSGKSFLTATPVEEIPRGEHLFCFWCRRFLKSKEEIERHSVYKRHTVLPRKILNKAVWLPGKYACKICKATLVLKGSLIRHMVRSHKGSESVSEPVLTSDKFQESDPKKKMVASSSRIFCSLCETFITKSSKRTHFLAHLDKLKTETRASSTLPLVYSTKEQCKICQLQVKTRRGLLKHFDRHREDDIFSTSSSSSPQKLETVNLSQLSCLSKIGQRLRARNTPGRCKLCQKKFLHVTLFRQHFKLSHSNKYPKPALLYFVKSVEDLTVKKVSQLRENRKPVHGSLGKKVNSSSTQKVFLQIPNLASLLGEREFFSVTCTHLMPCKVNLGKKDKVPSKDIKVVYSIKGYENACSTLEQEISPPGSSLNCTQASSGNTLLEEMVDTTSAFNELTSPSNGVNLSVSEQVREILDQE</sequence>
<feature type="domain" description="C2H2-type" evidence="7">
    <location>
        <begin position="1090"/>
        <end position="1117"/>
    </location>
</feature>
<feature type="compositionally biased region" description="Polar residues" evidence="6">
    <location>
        <begin position="1"/>
        <end position="10"/>
    </location>
</feature>
<feature type="domain" description="C2H2-type" evidence="7">
    <location>
        <begin position="1473"/>
        <end position="1501"/>
    </location>
</feature>
<reference evidence="8" key="1">
    <citation type="journal article" date="2023" name="G3 (Bethesda)">
        <title>A reference genome for the long-term kleptoplast-retaining sea slug Elysia crispata morphotype clarki.</title>
        <authorList>
            <person name="Eastman K.E."/>
            <person name="Pendleton A.L."/>
            <person name="Shaikh M.A."/>
            <person name="Suttiyut T."/>
            <person name="Ogas R."/>
            <person name="Tomko P."/>
            <person name="Gavelis G."/>
            <person name="Widhalm J.R."/>
            <person name="Wisecaver J.H."/>
        </authorList>
    </citation>
    <scope>NUCLEOTIDE SEQUENCE</scope>
    <source>
        <strain evidence="8">ECLA1</strain>
    </source>
</reference>
<evidence type="ECO:0000313" key="9">
    <source>
        <dbReference type="Proteomes" id="UP001283361"/>
    </source>
</evidence>
<evidence type="ECO:0000256" key="5">
    <source>
        <dbReference type="PROSITE-ProRule" id="PRU00042"/>
    </source>
</evidence>
<keyword evidence="9" id="KW-1185">Reference proteome</keyword>
<dbReference type="PANTHER" id="PTHR24408">
    <property type="entry name" value="ZINC FINGER PROTEIN"/>
    <property type="match status" value="1"/>
</dbReference>
<evidence type="ECO:0000256" key="3">
    <source>
        <dbReference type="ARBA" id="ARBA00022771"/>
    </source>
</evidence>
<dbReference type="GO" id="GO:0000981">
    <property type="term" value="F:DNA-binding transcription factor activity, RNA polymerase II-specific"/>
    <property type="evidence" value="ECO:0007669"/>
    <property type="project" value="TreeGrafter"/>
</dbReference>
<feature type="compositionally biased region" description="Basic and acidic residues" evidence="6">
    <location>
        <begin position="12"/>
        <end position="27"/>
    </location>
</feature>
<feature type="domain" description="C2H2-type" evidence="7">
    <location>
        <begin position="715"/>
        <end position="737"/>
    </location>
</feature>
<feature type="domain" description="C2H2-type" evidence="7">
    <location>
        <begin position="1062"/>
        <end position="1089"/>
    </location>
</feature>
<evidence type="ECO:0000256" key="1">
    <source>
        <dbReference type="ARBA" id="ARBA00022723"/>
    </source>
</evidence>
<keyword evidence="3 5" id="KW-0863">Zinc-finger</keyword>
<gene>
    <name evidence="8" type="ORF">RRG08_001338</name>
</gene>
<feature type="compositionally biased region" description="Polar residues" evidence="6">
    <location>
        <begin position="197"/>
        <end position="210"/>
    </location>
</feature>
<accession>A0AAE0ZRE5</accession>
<evidence type="ECO:0000256" key="6">
    <source>
        <dbReference type="SAM" id="MobiDB-lite"/>
    </source>
</evidence>
<feature type="region of interest" description="Disordered" evidence="6">
    <location>
        <begin position="194"/>
        <end position="218"/>
    </location>
</feature>
<keyword evidence="1" id="KW-0479">Metal-binding</keyword>
<keyword evidence="4" id="KW-0862">Zinc</keyword>
<keyword evidence="2" id="KW-0677">Repeat</keyword>
<feature type="region of interest" description="Disordered" evidence="6">
    <location>
        <begin position="492"/>
        <end position="521"/>
    </location>
</feature>
<protein>
    <recommendedName>
        <fullName evidence="7">C2H2-type domain-containing protein</fullName>
    </recommendedName>
</protein>
<dbReference type="Proteomes" id="UP001283361">
    <property type="component" value="Unassembled WGS sequence"/>
</dbReference>
<dbReference type="InterPro" id="IPR013087">
    <property type="entry name" value="Znf_C2H2_type"/>
</dbReference>
<comment type="caution">
    <text evidence="8">The sequence shown here is derived from an EMBL/GenBank/DDBJ whole genome shotgun (WGS) entry which is preliminary data.</text>
</comment>
<dbReference type="GO" id="GO:0008270">
    <property type="term" value="F:zinc ion binding"/>
    <property type="evidence" value="ECO:0007669"/>
    <property type="project" value="UniProtKB-KW"/>
</dbReference>
<dbReference type="InterPro" id="IPR036280">
    <property type="entry name" value="Multihaem_cyt_sf"/>
</dbReference>
<feature type="region of interest" description="Disordered" evidence="6">
    <location>
        <begin position="1137"/>
        <end position="1161"/>
    </location>
</feature>
<dbReference type="PROSITE" id="PS50157">
    <property type="entry name" value="ZINC_FINGER_C2H2_2"/>
    <property type="match status" value="6"/>
</dbReference>
<dbReference type="GO" id="GO:0043565">
    <property type="term" value="F:sequence-specific DNA binding"/>
    <property type="evidence" value="ECO:0007669"/>
    <property type="project" value="TreeGrafter"/>
</dbReference>
<feature type="compositionally biased region" description="Low complexity" evidence="6">
    <location>
        <begin position="113"/>
        <end position="137"/>
    </location>
</feature>
<dbReference type="SUPFAM" id="SSF57667">
    <property type="entry name" value="beta-beta-alpha zinc fingers"/>
    <property type="match status" value="1"/>
</dbReference>
<feature type="compositionally biased region" description="Polar residues" evidence="6">
    <location>
        <begin position="511"/>
        <end position="521"/>
    </location>
</feature>
<dbReference type="InterPro" id="IPR036236">
    <property type="entry name" value="Znf_C2H2_sf"/>
</dbReference>
<dbReference type="EMBL" id="JAWDGP010003451">
    <property type="protein sequence ID" value="KAK3774204.1"/>
    <property type="molecule type" value="Genomic_DNA"/>
</dbReference>
<feature type="domain" description="C2H2-type" evidence="7">
    <location>
        <begin position="1311"/>
        <end position="1339"/>
    </location>
</feature>
<dbReference type="GO" id="GO:0005634">
    <property type="term" value="C:nucleus"/>
    <property type="evidence" value="ECO:0007669"/>
    <property type="project" value="TreeGrafter"/>
</dbReference>
<evidence type="ECO:0000256" key="4">
    <source>
        <dbReference type="ARBA" id="ARBA00022833"/>
    </source>
</evidence>
<feature type="region of interest" description="Disordered" evidence="6">
    <location>
        <begin position="113"/>
        <end position="140"/>
    </location>
</feature>
<dbReference type="SUPFAM" id="SSF48695">
    <property type="entry name" value="Multiheme cytochromes"/>
    <property type="match status" value="1"/>
</dbReference>
<dbReference type="PANTHER" id="PTHR24408:SF58">
    <property type="entry name" value="TRANSCRIPTION FACTOR (TFIIIA), PUTATIVE (AFU_ORTHOLOGUE AFUA_1G05150)-RELATED"/>
    <property type="match status" value="1"/>
</dbReference>
<evidence type="ECO:0000256" key="2">
    <source>
        <dbReference type="ARBA" id="ARBA00022737"/>
    </source>
</evidence>
<dbReference type="PROSITE" id="PS00028">
    <property type="entry name" value="ZINC_FINGER_C2H2_1"/>
    <property type="match status" value="5"/>
</dbReference>
<name>A0AAE0ZRE5_9GAST</name>
<feature type="region of interest" description="Disordered" evidence="6">
    <location>
        <begin position="1"/>
        <end position="39"/>
    </location>
</feature>
<dbReference type="SMART" id="SM00355">
    <property type="entry name" value="ZnF_C2H2"/>
    <property type="match status" value="18"/>
</dbReference>
<proteinExistence type="predicted"/>
<feature type="compositionally biased region" description="Basic and acidic residues" evidence="6">
    <location>
        <begin position="1142"/>
        <end position="1161"/>
    </location>
</feature>
<organism evidence="8 9">
    <name type="scientific">Elysia crispata</name>
    <name type="common">lettuce slug</name>
    <dbReference type="NCBI Taxonomy" id="231223"/>
    <lineage>
        <taxon>Eukaryota</taxon>
        <taxon>Metazoa</taxon>
        <taxon>Spiralia</taxon>
        <taxon>Lophotrochozoa</taxon>
        <taxon>Mollusca</taxon>
        <taxon>Gastropoda</taxon>
        <taxon>Heterobranchia</taxon>
        <taxon>Euthyneura</taxon>
        <taxon>Panpulmonata</taxon>
        <taxon>Sacoglossa</taxon>
        <taxon>Placobranchoidea</taxon>
        <taxon>Plakobranchidae</taxon>
        <taxon>Elysia</taxon>
    </lineage>
</organism>